<evidence type="ECO:0000313" key="1">
    <source>
        <dbReference type="EMBL" id="KAL2735581.1"/>
    </source>
</evidence>
<name>A0ABD2BS20_VESSQ</name>
<gene>
    <name evidence="1" type="ORF">V1478_003221</name>
</gene>
<evidence type="ECO:0008006" key="3">
    <source>
        <dbReference type="Google" id="ProtNLM"/>
    </source>
</evidence>
<accession>A0ABD2BS20</accession>
<protein>
    <recommendedName>
        <fullName evidence="3">Tc1-like transposase DDE domain-containing protein</fullName>
    </recommendedName>
</protein>
<dbReference type="EMBL" id="JAUDFV010000064">
    <property type="protein sequence ID" value="KAL2735581.1"/>
    <property type="molecule type" value="Genomic_DNA"/>
</dbReference>
<dbReference type="AlphaFoldDB" id="A0ABD2BS20"/>
<comment type="caution">
    <text evidence="1">The sequence shown here is derived from an EMBL/GenBank/DDBJ whole genome shotgun (WGS) entry which is preliminary data.</text>
</comment>
<evidence type="ECO:0000313" key="2">
    <source>
        <dbReference type="Proteomes" id="UP001607302"/>
    </source>
</evidence>
<organism evidence="1 2">
    <name type="scientific">Vespula squamosa</name>
    <name type="common">Southern yellow jacket</name>
    <name type="synonym">Wasp</name>
    <dbReference type="NCBI Taxonomy" id="30214"/>
    <lineage>
        <taxon>Eukaryota</taxon>
        <taxon>Metazoa</taxon>
        <taxon>Ecdysozoa</taxon>
        <taxon>Arthropoda</taxon>
        <taxon>Hexapoda</taxon>
        <taxon>Insecta</taxon>
        <taxon>Pterygota</taxon>
        <taxon>Neoptera</taxon>
        <taxon>Endopterygota</taxon>
        <taxon>Hymenoptera</taxon>
        <taxon>Apocrita</taxon>
        <taxon>Aculeata</taxon>
        <taxon>Vespoidea</taxon>
        <taxon>Vespidae</taxon>
        <taxon>Vespinae</taxon>
        <taxon>Vespula</taxon>
    </lineage>
</organism>
<reference evidence="1 2" key="1">
    <citation type="journal article" date="2024" name="Ann. Entomol. Soc. Am.">
        <title>Genomic analyses of the southern and eastern yellowjacket wasps (Hymenoptera: Vespidae) reveal evolutionary signatures of social life.</title>
        <authorList>
            <person name="Catto M.A."/>
            <person name="Caine P.B."/>
            <person name="Orr S.E."/>
            <person name="Hunt B.G."/>
            <person name="Goodisman M.A.D."/>
        </authorList>
    </citation>
    <scope>NUCLEOTIDE SEQUENCE [LARGE SCALE GENOMIC DNA]</scope>
    <source>
        <strain evidence="1">233</strain>
        <tissue evidence="1">Head and thorax</tissue>
    </source>
</reference>
<proteinExistence type="predicted"/>
<sequence length="65" mass="7808">MYVKSEISEDDNGFVEDALLIFELKKNEKNRKEMNFTTFEKWFIIILDKLKENSFIVMDNAPYHS</sequence>
<dbReference type="Proteomes" id="UP001607302">
    <property type="component" value="Unassembled WGS sequence"/>
</dbReference>
<keyword evidence="2" id="KW-1185">Reference proteome</keyword>